<protein>
    <submittedName>
        <fullName evidence="2">Uncharacterized protein</fullName>
    </submittedName>
</protein>
<dbReference type="Proteomes" id="UP001566132">
    <property type="component" value="Unassembled WGS sequence"/>
</dbReference>
<feature type="region of interest" description="Disordered" evidence="1">
    <location>
        <begin position="1"/>
        <end position="65"/>
    </location>
</feature>
<gene>
    <name evidence="2" type="ORF">ABEB36_015825</name>
</gene>
<organism evidence="2 3">
    <name type="scientific">Hypothenemus hampei</name>
    <name type="common">Coffee berry borer</name>
    <dbReference type="NCBI Taxonomy" id="57062"/>
    <lineage>
        <taxon>Eukaryota</taxon>
        <taxon>Metazoa</taxon>
        <taxon>Ecdysozoa</taxon>
        <taxon>Arthropoda</taxon>
        <taxon>Hexapoda</taxon>
        <taxon>Insecta</taxon>
        <taxon>Pterygota</taxon>
        <taxon>Neoptera</taxon>
        <taxon>Endopterygota</taxon>
        <taxon>Coleoptera</taxon>
        <taxon>Polyphaga</taxon>
        <taxon>Cucujiformia</taxon>
        <taxon>Curculionidae</taxon>
        <taxon>Scolytinae</taxon>
        <taxon>Hypothenemus</taxon>
    </lineage>
</organism>
<comment type="caution">
    <text evidence="2">The sequence shown here is derived from an EMBL/GenBank/DDBJ whole genome shotgun (WGS) entry which is preliminary data.</text>
</comment>
<dbReference type="AlphaFoldDB" id="A0ABD1DYT7"/>
<reference evidence="2 3" key="1">
    <citation type="submission" date="2024-05" db="EMBL/GenBank/DDBJ databases">
        <title>Genetic variation in Jamaican populations of the coffee berry borer (Hypothenemus hampei).</title>
        <authorList>
            <person name="Errbii M."/>
            <person name="Myrie A."/>
        </authorList>
    </citation>
    <scope>NUCLEOTIDE SEQUENCE [LARGE SCALE GENOMIC DNA]</scope>
    <source>
        <strain evidence="2">JA-Hopewell-2020-01-JO</strain>
        <tissue evidence="2">Whole body</tissue>
    </source>
</reference>
<feature type="compositionally biased region" description="Basic and acidic residues" evidence="1">
    <location>
        <begin position="25"/>
        <end position="38"/>
    </location>
</feature>
<keyword evidence="3" id="KW-1185">Reference proteome</keyword>
<evidence type="ECO:0000313" key="2">
    <source>
        <dbReference type="EMBL" id="KAL1487505.1"/>
    </source>
</evidence>
<proteinExistence type="predicted"/>
<dbReference type="EMBL" id="JBDJPC010000043">
    <property type="protein sequence ID" value="KAL1487505.1"/>
    <property type="molecule type" value="Genomic_DNA"/>
</dbReference>
<sequence>MGRKGMVPSPRQNLIASVPGKARRAAKDDPEGPKERSQKQLGHLGTPTPELSNESALGWGRGWGGKSGCSPLTCPAWVTLPVTERLPAGIAQRFLAARKPPGTTTRNTVEEDTT</sequence>
<evidence type="ECO:0000256" key="1">
    <source>
        <dbReference type="SAM" id="MobiDB-lite"/>
    </source>
</evidence>
<name>A0ABD1DYT7_HYPHA</name>
<evidence type="ECO:0000313" key="3">
    <source>
        <dbReference type="Proteomes" id="UP001566132"/>
    </source>
</evidence>
<accession>A0ABD1DYT7</accession>